<gene>
    <name evidence="2" type="ORF">SBA5_70102</name>
</gene>
<organism evidence="2 3">
    <name type="scientific">Candidatus Sulfuritelmatomonas gaucii</name>
    <dbReference type="NCBI Taxonomy" id="2043161"/>
    <lineage>
        <taxon>Bacteria</taxon>
        <taxon>Pseudomonadati</taxon>
        <taxon>Acidobacteriota</taxon>
        <taxon>Terriglobia</taxon>
        <taxon>Terriglobales</taxon>
        <taxon>Acidobacteriaceae</taxon>
        <taxon>Candidatus Sulfuritelmatomonas</taxon>
    </lineage>
</organism>
<reference evidence="3" key="1">
    <citation type="submission" date="2018-02" db="EMBL/GenBank/DDBJ databases">
        <authorList>
            <person name="Hausmann B."/>
        </authorList>
    </citation>
    <scope>NUCLEOTIDE SEQUENCE [LARGE SCALE GENOMIC DNA]</scope>
    <source>
        <strain evidence="3">Peat soil MAG SbA5</strain>
    </source>
</reference>
<sequence>MSKKFFSFGEFRLEVLAMAIQCAAQEGFEISPRFRQTVEQRIARLEHDADSDEAQLDRLDDVDHIRRQMRLVAAQRAEALRMRLFLDRAKTRLPGPMIAL</sequence>
<keyword evidence="1" id="KW-0175">Coiled coil</keyword>
<accession>A0A2N9M0L3</accession>
<dbReference type="EMBL" id="OKRB01000130">
    <property type="protein sequence ID" value="SPE29012.1"/>
    <property type="molecule type" value="Genomic_DNA"/>
</dbReference>
<evidence type="ECO:0000256" key="1">
    <source>
        <dbReference type="SAM" id="Coils"/>
    </source>
</evidence>
<feature type="coiled-coil region" evidence="1">
    <location>
        <begin position="35"/>
        <end position="62"/>
    </location>
</feature>
<proteinExistence type="predicted"/>
<name>A0A2N9M0L3_9BACT</name>
<evidence type="ECO:0000313" key="3">
    <source>
        <dbReference type="Proteomes" id="UP000239735"/>
    </source>
</evidence>
<dbReference type="Proteomes" id="UP000239735">
    <property type="component" value="Unassembled WGS sequence"/>
</dbReference>
<protein>
    <submittedName>
        <fullName evidence="2">Uncharacterized protein</fullName>
    </submittedName>
</protein>
<evidence type="ECO:0000313" key="2">
    <source>
        <dbReference type="EMBL" id="SPE29012.1"/>
    </source>
</evidence>
<dbReference type="AlphaFoldDB" id="A0A2N9M0L3"/>